<gene>
    <name evidence="3" type="ORF">EHF44_21755</name>
</gene>
<evidence type="ECO:0000256" key="1">
    <source>
        <dbReference type="SAM" id="MobiDB-lite"/>
    </source>
</evidence>
<proteinExistence type="predicted"/>
<sequence>MIFSLNGRGYAACAGLALCLALLAGCERNQPGPGPKPISGNGAPTPAASGASGAQGTPR</sequence>
<feature type="chain" id="PRO_5018043695" evidence="2">
    <location>
        <begin position="25"/>
        <end position="59"/>
    </location>
</feature>
<dbReference type="Proteomes" id="UP000270411">
    <property type="component" value="Chromosome 2"/>
</dbReference>
<evidence type="ECO:0000256" key="2">
    <source>
        <dbReference type="SAM" id="SignalP"/>
    </source>
</evidence>
<accession>A0A3G8H6A7</accession>
<keyword evidence="2" id="KW-0732">Signal</keyword>
<feature type="compositionally biased region" description="Low complexity" evidence="1">
    <location>
        <begin position="39"/>
        <end position="59"/>
    </location>
</feature>
<protein>
    <submittedName>
        <fullName evidence="3">Uncharacterized protein</fullName>
    </submittedName>
</protein>
<feature type="region of interest" description="Disordered" evidence="1">
    <location>
        <begin position="30"/>
        <end position="59"/>
    </location>
</feature>
<dbReference type="RefSeq" id="WP_124685783.1">
    <property type="nucleotide sequence ID" value="NZ_CP033970.1"/>
</dbReference>
<dbReference type="AlphaFoldDB" id="A0A3G8H6A7"/>
<reference evidence="4" key="1">
    <citation type="submission" date="2018-11" db="EMBL/GenBank/DDBJ databases">
        <title>FDA dAtabase for Regulatory Grade micrObial Sequences (FDA-ARGOS): Supporting development and validation of Infectious Disease Dx tests.</title>
        <authorList>
            <person name="Goldberg B."/>
            <person name="Campos J."/>
            <person name="Tallon L."/>
            <person name="Sadzewicz L."/>
            <person name="Zhao X."/>
            <person name="Vavikolanu K."/>
            <person name="Mehta A."/>
            <person name="Aluvathingal J."/>
            <person name="Nadendla S."/>
            <person name="Geyer C."/>
            <person name="Nandy P."/>
            <person name="Yan Y."/>
            <person name="Sichtig H."/>
        </authorList>
    </citation>
    <scope>NUCLEOTIDE SEQUENCE [LARGE SCALE GENOMIC DNA]</scope>
    <source>
        <strain evidence="4">FDAARGOS_614</strain>
    </source>
</reference>
<evidence type="ECO:0000313" key="3">
    <source>
        <dbReference type="EMBL" id="AZG16051.1"/>
    </source>
</evidence>
<dbReference type="EMBL" id="CP033970">
    <property type="protein sequence ID" value="AZG16051.1"/>
    <property type="molecule type" value="Genomic_DNA"/>
</dbReference>
<evidence type="ECO:0000313" key="4">
    <source>
        <dbReference type="Proteomes" id="UP000270411"/>
    </source>
</evidence>
<dbReference type="KEGG" id="cpau:EHF44_21755"/>
<organism evidence="3 4">
    <name type="scientific">Cupriavidus pauculus</name>
    <dbReference type="NCBI Taxonomy" id="82633"/>
    <lineage>
        <taxon>Bacteria</taxon>
        <taxon>Pseudomonadati</taxon>
        <taxon>Pseudomonadota</taxon>
        <taxon>Betaproteobacteria</taxon>
        <taxon>Burkholderiales</taxon>
        <taxon>Burkholderiaceae</taxon>
        <taxon>Cupriavidus</taxon>
    </lineage>
</organism>
<feature type="signal peptide" evidence="2">
    <location>
        <begin position="1"/>
        <end position="24"/>
    </location>
</feature>
<name>A0A3G8H6A7_9BURK</name>